<dbReference type="EMBL" id="BASE01000084">
    <property type="protein sequence ID" value="GAM15521.1"/>
    <property type="molecule type" value="Genomic_DNA"/>
</dbReference>
<evidence type="ECO:0000313" key="2">
    <source>
        <dbReference type="Proteomes" id="UP000031014"/>
    </source>
</evidence>
<evidence type="ECO:0000313" key="1">
    <source>
        <dbReference type="EMBL" id="GAM15521.1"/>
    </source>
</evidence>
<dbReference type="AlphaFoldDB" id="A0A0A8XBI4"/>
<sequence>MGEKKEKVSVIMVVTVKNNDLSGAGQNFCPVYFFTISRQIKRCGD</sequence>
<accession>A0A0A8XBI4</accession>
<comment type="caution">
    <text evidence="1">The sequence shown here is derived from an EMBL/GenBank/DDBJ whole genome shotgun (WGS) entry which is preliminary data.</text>
</comment>
<reference evidence="1 2" key="1">
    <citation type="submission" date="2013-06" db="EMBL/GenBank/DDBJ databases">
        <title>Whole genome shotgun sequence of Bacillus selenatarsenatis SF-1.</title>
        <authorList>
            <person name="Kuroda M."/>
            <person name="Sei K."/>
            <person name="Yamashita M."/>
            <person name="Ike M."/>
        </authorList>
    </citation>
    <scope>NUCLEOTIDE SEQUENCE [LARGE SCALE GENOMIC DNA]</scope>
    <source>
        <strain evidence="1 2">SF-1</strain>
    </source>
</reference>
<organism evidence="1 2">
    <name type="scientific">Mesobacillus selenatarsenatis (strain DSM 18680 / JCM 14380 / FERM P-15431 / SF-1)</name>
    <dbReference type="NCBI Taxonomy" id="1321606"/>
    <lineage>
        <taxon>Bacteria</taxon>
        <taxon>Bacillati</taxon>
        <taxon>Bacillota</taxon>
        <taxon>Bacilli</taxon>
        <taxon>Bacillales</taxon>
        <taxon>Bacillaceae</taxon>
        <taxon>Mesobacillus</taxon>
    </lineage>
</organism>
<name>A0A0A8XBI4_MESS1</name>
<proteinExistence type="predicted"/>
<protein>
    <submittedName>
        <fullName evidence="1">Uncharacterized protein</fullName>
    </submittedName>
</protein>
<dbReference type="Proteomes" id="UP000031014">
    <property type="component" value="Unassembled WGS sequence"/>
</dbReference>
<gene>
    <name evidence="1" type="ORF">SAMD00020551_3678</name>
</gene>
<keyword evidence="2" id="KW-1185">Reference proteome</keyword>